<dbReference type="Pfam" id="PF00293">
    <property type="entry name" value="NUDIX"/>
    <property type="match status" value="1"/>
</dbReference>
<comment type="similarity">
    <text evidence="1">Belongs to the Nudix hydrolase family.</text>
</comment>
<gene>
    <name evidence="3" type="ORF">F8163_19005</name>
</gene>
<comment type="caution">
    <text evidence="3">The sequence shown here is derived from an EMBL/GenBank/DDBJ whole genome shotgun (WGS) entry which is preliminary data.</text>
</comment>
<dbReference type="InterPro" id="IPR015797">
    <property type="entry name" value="NUDIX_hydrolase-like_dom_sf"/>
</dbReference>
<dbReference type="EMBL" id="WBPG01000026">
    <property type="protein sequence ID" value="KAB2440886.1"/>
    <property type="molecule type" value="Genomic_DNA"/>
</dbReference>
<reference evidence="3 4" key="1">
    <citation type="submission" date="2019-10" db="EMBL/GenBank/DDBJ databases">
        <title>Bacillus from the desert of Cuatro Cinegas, Coahuila.</title>
        <authorList>
            <person name="Olmedo-Alvarez G."/>
            <person name="Saldana S."/>
            <person name="Barcelo D."/>
        </authorList>
    </citation>
    <scope>NUCLEOTIDE SEQUENCE [LARGE SCALE GENOMIC DNA]</scope>
    <source>
        <strain evidence="3 4">CH155b_5T</strain>
    </source>
</reference>
<dbReference type="AlphaFoldDB" id="A0A7V7S450"/>
<dbReference type="RefSeq" id="WP_151627001.1">
    <property type="nucleotide sequence ID" value="NZ_WBPG01000026.1"/>
</dbReference>
<name>A0A7V7S450_9BACI</name>
<evidence type="ECO:0000313" key="4">
    <source>
        <dbReference type="Proteomes" id="UP000470409"/>
    </source>
</evidence>
<accession>A0A7V7S450</accession>
<feature type="domain" description="Nudix hydrolase" evidence="2">
    <location>
        <begin position="27"/>
        <end position="158"/>
    </location>
</feature>
<protein>
    <submittedName>
        <fullName evidence="3">NUDIX domain-containing protein</fullName>
    </submittedName>
</protein>
<dbReference type="PROSITE" id="PS51462">
    <property type="entry name" value="NUDIX"/>
    <property type="match status" value="1"/>
</dbReference>
<dbReference type="PANTHER" id="PTHR43736">
    <property type="entry name" value="ADP-RIBOSE PYROPHOSPHATASE"/>
    <property type="match status" value="1"/>
</dbReference>
<dbReference type="SUPFAM" id="SSF55811">
    <property type="entry name" value="Nudix"/>
    <property type="match status" value="1"/>
</dbReference>
<dbReference type="CDD" id="cd02883">
    <property type="entry name" value="NUDIX_Hydrolase"/>
    <property type="match status" value="1"/>
</dbReference>
<dbReference type="PANTHER" id="PTHR43736:SF1">
    <property type="entry name" value="DIHYDRONEOPTERIN TRIPHOSPHATE DIPHOSPHATASE"/>
    <property type="match status" value="1"/>
</dbReference>
<dbReference type="Gene3D" id="3.90.79.10">
    <property type="entry name" value="Nucleoside Triphosphate Pyrophosphohydrolase"/>
    <property type="match status" value="1"/>
</dbReference>
<dbReference type="Proteomes" id="UP000470409">
    <property type="component" value="Unassembled WGS sequence"/>
</dbReference>
<evidence type="ECO:0000256" key="1">
    <source>
        <dbReference type="ARBA" id="ARBA00005582"/>
    </source>
</evidence>
<sequence>MITLYANYGESKVKLTWKKDCTLPEYEKITSVHGFCFYEDKVLLIEHQKRGWNFPGGHIEEGEIPEECFKREVLEEGYVQGECTLLGYIIVDHHDNPNWNKNSLYPKVGYQPFYRMEINEIHEFRGEYESDNRMFVSVEEITSHYHKWNELYDEILKEAIAIK</sequence>
<evidence type="ECO:0000259" key="2">
    <source>
        <dbReference type="PROSITE" id="PS51462"/>
    </source>
</evidence>
<organism evidence="3 4">
    <name type="scientific">Bacillus luti</name>
    <dbReference type="NCBI Taxonomy" id="2026191"/>
    <lineage>
        <taxon>Bacteria</taxon>
        <taxon>Bacillati</taxon>
        <taxon>Bacillota</taxon>
        <taxon>Bacilli</taxon>
        <taxon>Bacillales</taxon>
        <taxon>Bacillaceae</taxon>
        <taxon>Bacillus</taxon>
        <taxon>Bacillus cereus group</taxon>
    </lineage>
</organism>
<dbReference type="InterPro" id="IPR000086">
    <property type="entry name" value="NUDIX_hydrolase_dom"/>
</dbReference>
<proteinExistence type="inferred from homology"/>
<evidence type="ECO:0000313" key="3">
    <source>
        <dbReference type="EMBL" id="KAB2440886.1"/>
    </source>
</evidence>